<dbReference type="AlphaFoldDB" id="A0A086K6I0"/>
<evidence type="ECO:0000313" key="3">
    <source>
        <dbReference type="Proteomes" id="UP000028837"/>
    </source>
</evidence>
<proteinExistence type="predicted"/>
<name>A0A086K6I0_TOXGO</name>
<dbReference type="Proteomes" id="UP000028837">
    <property type="component" value="Unassembled WGS sequence"/>
</dbReference>
<feature type="region of interest" description="Disordered" evidence="1">
    <location>
        <begin position="67"/>
        <end position="93"/>
    </location>
</feature>
<dbReference type="VEuPathDB" id="ToxoDB:TGDOM2_285825"/>
<evidence type="ECO:0000256" key="1">
    <source>
        <dbReference type="SAM" id="MobiDB-lite"/>
    </source>
</evidence>
<feature type="compositionally biased region" description="Basic and acidic residues" evidence="1">
    <location>
        <begin position="67"/>
        <end position="81"/>
    </location>
</feature>
<reference evidence="2 3" key="1">
    <citation type="submission" date="2014-02" db="EMBL/GenBank/DDBJ databases">
        <authorList>
            <person name="Sibley D."/>
            <person name="Venepally P."/>
            <person name="Karamycheva S."/>
            <person name="Hadjithomas M."/>
            <person name="Khan A."/>
            <person name="Brunk B."/>
            <person name="Roos D."/>
            <person name="Caler E."/>
            <person name="Lorenzi H."/>
        </authorList>
    </citation>
    <scope>NUCLEOTIDE SEQUENCE [LARGE SCALE GENOMIC DNA]</scope>
    <source>
        <strain evidence="2 3">GAB2-2007-GAL-DOM2</strain>
    </source>
</reference>
<dbReference type="EMBL" id="AHZU02000801">
    <property type="protein sequence ID" value="KFG39998.1"/>
    <property type="molecule type" value="Genomic_DNA"/>
</dbReference>
<evidence type="ECO:0000313" key="2">
    <source>
        <dbReference type="EMBL" id="KFG39998.1"/>
    </source>
</evidence>
<protein>
    <submittedName>
        <fullName evidence="2">Uncharacterized protein</fullName>
    </submittedName>
</protein>
<organism evidence="2 3">
    <name type="scientific">Toxoplasma gondii GAB2-2007-GAL-DOM2</name>
    <dbReference type="NCBI Taxonomy" id="1130820"/>
    <lineage>
        <taxon>Eukaryota</taxon>
        <taxon>Sar</taxon>
        <taxon>Alveolata</taxon>
        <taxon>Apicomplexa</taxon>
        <taxon>Conoidasida</taxon>
        <taxon>Coccidia</taxon>
        <taxon>Eucoccidiorida</taxon>
        <taxon>Eimeriorina</taxon>
        <taxon>Sarcocystidae</taxon>
        <taxon>Toxoplasma</taxon>
    </lineage>
</organism>
<sequence length="93" mass="10958">MEEFQWSPSTQIKKNTKEVCEMDRHRMLSYCSKHDVSQVPPRIWGSELLPPSLSLGRKRIRIPEVEHTSRDDEALGEEQKIKTLLQGHQENRF</sequence>
<gene>
    <name evidence="2" type="ORF">TGDOM2_285825</name>
</gene>
<comment type="caution">
    <text evidence="2">The sequence shown here is derived from an EMBL/GenBank/DDBJ whole genome shotgun (WGS) entry which is preliminary data.</text>
</comment>
<accession>A0A086K6I0</accession>